<dbReference type="InterPro" id="IPR018060">
    <property type="entry name" value="HTH_AraC"/>
</dbReference>
<evidence type="ECO:0000256" key="3">
    <source>
        <dbReference type="ARBA" id="ARBA00022490"/>
    </source>
</evidence>
<dbReference type="Gene3D" id="1.10.10.60">
    <property type="entry name" value="Homeodomain-like"/>
    <property type="match status" value="2"/>
</dbReference>
<dbReference type="CDD" id="cd17536">
    <property type="entry name" value="REC_YesN-like"/>
    <property type="match status" value="1"/>
</dbReference>
<dbReference type="InterPro" id="IPR041522">
    <property type="entry name" value="CdaR_GGDEF"/>
</dbReference>
<proteinExistence type="predicted"/>
<accession>A0AAE3DT26</accession>
<dbReference type="PANTHER" id="PTHR42713:SF3">
    <property type="entry name" value="TRANSCRIPTIONAL REGULATORY PROTEIN HPTR"/>
    <property type="match status" value="1"/>
</dbReference>
<dbReference type="SMART" id="SM00448">
    <property type="entry name" value="REC"/>
    <property type="match status" value="1"/>
</dbReference>
<evidence type="ECO:0000256" key="10">
    <source>
        <dbReference type="PROSITE-ProRule" id="PRU00169"/>
    </source>
</evidence>
<keyword evidence="7" id="KW-0238">DNA-binding</keyword>
<dbReference type="AlphaFoldDB" id="A0AAE3DT26"/>
<name>A0AAE3DT26_9FIRM</name>
<dbReference type="InterPro" id="IPR020449">
    <property type="entry name" value="Tscrpt_reg_AraC-type_HTH"/>
</dbReference>
<evidence type="ECO:0000256" key="7">
    <source>
        <dbReference type="ARBA" id="ARBA00023125"/>
    </source>
</evidence>
<dbReference type="SMART" id="SM00342">
    <property type="entry name" value="HTH_ARAC"/>
    <property type="match status" value="1"/>
</dbReference>
<evidence type="ECO:0000259" key="12">
    <source>
        <dbReference type="PROSITE" id="PS50110"/>
    </source>
</evidence>
<protein>
    <recommendedName>
        <fullName evidence="2">Stage 0 sporulation protein A homolog</fullName>
    </recommendedName>
</protein>
<dbReference type="InterPro" id="IPR001789">
    <property type="entry name" value="Sig_transdc_resp-reg_receiver"/>
</dbReference>
<dbReference type="SUPFAM" id="SSF52172">
    <property type="entry name" value="CheY-like"/>
    <property type="match status" value="1"/>
</dbReference>
<sequence length="536" mass="61766">MSLYSVMLVDDEEEVIQIIMKKLDWASMGFQIVGYAHNGAEALELAEECQPDVVMTDIKMPYMDGLELSRRLKERYPSIRIIIFSGFDEFEYAKEAIRIEVEEYILKPIDAGELQELFGRIKKSLDKEIDEKRNIDKLQEYYMESLPLLQENFFTSLFEGRVPAEEIDKYLVNYQIHLCGPLYLVTILHLSSSDVKAYSNPFLMTVSVKKLAEEQLVPKYGSRTLIYLGDIIVISQLETADQVAGYTDMMDEFCRQAKRVCGIRVTAGVGQLCSSVEELKLSYQGARNAVSYRALYGNNRAINIAEIEPKEKSEETWEEEALHRIMKQIRLGDKSALEGEVKDCLKKFTENGSSLQKYRLFVMELIAEIMRFGNKNQLDMEELFRKESDIYQMVFQPESFEELCEWLIGVGEKVQEMLSSERQNNTKSFVTRAVEYVRENYADQSISIETVCRTLGVSAAYFSTVFKKETGKTFIGYLTDYRMEAAEELLLTTDDKTYMIAEKVGYGDPNYFSYAFKKKYGVSPSKYRVEKMKVSG</sequence>
<dbReference type="EMBL" id="JAJEPR010000012">
    <property type="protein sequence ID" value="MCC2189889.1"/>
    <property type="molecule type" value="Genomic_DNA"/>
</dbReference>
<dbReference type="Proteomes" id="UP001197875">
    <property type="component" value="Unassembled WGS sequence"/>
</dbReference>
<comment type="caution">
    <text evidence="13">The sequence shown here is derived from an EMBL/GenBank/DDBJ whole genome shotgun (WGS) entry which is preliminary data.</text>
</comment>
<dbReference type="PANTHER" id="PTHR42713">
    <property type="entry name" value="HISTIDINE KINASE-RELATED"/>
    <property type="match status" value="1"/>
</dbReference>
<dbReference type="InterPro" id="IPR011006">
    <property type="entry name" value="CheY-like_superfamily"/>
</dbReference>
<feature type="modified residue" description="4-aspartylphosphate" evidence="10">
    <location>
        <position position="57"/>
    </location>
</feature>
<dbReference type="Pfam" id="PF12833">
    <property type="entry name" value="HTH_18"/>
    <property type="match status" value="1"/>
</dbReference>
<keyword evidence="14" id="KW-1185">Reference proteome</keyword>
<dbReference type="PROSITE" id="PS50110">
    <property type="entry name" value="RESPONSE_REGULATORY"/>
    <property type="match status" value="1"/>
</dbReference>
<evidence type="ECO:0000256" key="1">
    <source>
        <dbReference type="ARBA" id="ARBA00004496"/>
    </source>
</evidence>
<evidence type="ECO:0000256" key="6">
    <source>
        <dbReference type="ARBA" id="ARBA00023015"/>
    </source>
</evidence>
<keyword evidence="8" id="KW-0804">Transcription</keyword>
<evidence type="ECO:0000256" key="9">
    <source>
        <dbReference type="ARBA" id="ARBA00024867"/>
    </source>
</evidence>
<dbReference type="GO" id="GO:0043565">
    <property type="term" value="F:sequence-specific DNA binding"/>
    <property type="evidence" value="ECO:0007669"/>
    <property type="project" value="InterPro"/>
</dbReference>
<dbReference type="Gene3D" id="3.40.50.2300">
    <property type="match status" value="1"/>
</dbReference>
<dbReference type="GO" id="GO:0000160">
    <property type="term" value="P:phosphorelay signal transduction system"/>
    <property type="evidence" value="ECO:0007669"/>
    <property type="project" value="UniProtKB-KW"/>
</dbReference>
<evidence type="ECO:0000256" key="5">
    <source>
        <dbReference type="ARBA" id="ARBA00023012"/>
    </source>
</evidence>
<evidence type="ECO:0000313" key="13">
    <source>
        <dbReference type="EMBL" id="MCC2189889.1"/>
    </source>
</evidence>
<evidence type="ECO:0000256" key="2">
    <source>
        <dbReference type="ARBA" id="ARBA00018672"/>
    </source>
</evidence>
<comment type="function">
    <text evidence="9">May play the central regulatory role in sporulation. It may be an element of the effector pathway responsible for the activation of sporulation genes in response to nutritional stress. Spo0A may act in concert with spo0H (a sigma factor) to control the expression of some genes that are critical to the sporulation process.</text>
</comment>
<evidence type="ECO:0000256" key="8">
    <source>
        <dbReference type="ARBA" id="ARBA00023163"/>
    </source>
</evidence>
<organism evidence="13 14">
    <name type="scientific">Fusicatenibacter faecihominis</name>
    <dbReference type="NCBI Taxonomy" id="2881276"/>
    <lineage>
        <taxon>Bacteria</taxon>
        <taxon>Bacillati</taxon>
        <taxon>Bacillota</taxon>
        <taxon>Clostridia</taxon>
        <taxon>Lachnospirales</taxon>
        <taxon>Lachnospiraceae</taxon>
        <taxon>Fusicatenibacter</taxon>
    </lineage>
</organism>
<dbReference type="InterPro" id="IPR009057">
    <property type="entry name" value="Homeodomain-like_sf"/>
</dbReference>
<dbReference type="SUPFAM" id="SSF46689">
    <property type="entry name" value="Homeodomain-like"/>
    <property type="match status" value="2"/>
</dbReference>
<feature type="domain" description="Response regulatory" evidence="12">
    <location>
        <begin position="5"/>
        <end position="122"/>
    </location>
</feature>
<dbReference type="PROSITE" id="PS01124">
    <property type="entry name" value="HTH_ARAC_FAMILY_2"/>
    <property type="match status" value="1"/>
</dbReference>
<keyword evidence="4 10" id="KW-0597">Phosphoprotein</keyword>
<evidence type="ECO:0000313" key="14">
    <source>
        <dbReference type="Proteomes" id="UP001197875"/>
    </source>
</evidence>
<reference evidence="13 14" key="1">
    <citation type="submission" date="2021-10" db="EMBL/GenBank/DDBJ databases">
        <title>Anaerobic single-cell dispensing facilitates the cultivation of human gut bacteria.</title>
        <authorList>
            <person name="Afrizal A."/>
        </authorList>
    </citation>
    <scope>NUCLEOTIDE SEQUENCE [LARGE SCALE GENOMIC DNA]</scope>
    <source>
        <strain evidence="13 14">CLA-AA-H277</strain>
    </source>
</reference>
<gene>
    <name evidence="13" type="ORF">LKD71_08740</name>
</gene>
<dbReference type="Pfam" id="PF00072">
    <property type="entry name" value="Response_reg"/>
    <property type="match status" value="1"/>
</dbReference>
<comment type="subcellular location">
    <subcellularLocation>
        <location evidence="1">Cytoplasm</location>
    </subcellularLocation>
</comment>
<evidence type="ECO:0000256" key="4">
    <source>
        <dbReference type="ARBA" id="ARBA00022553"/>
    </source>
</evidence>
<dbReference type="RefSeq" id="WP_178047320.1">
    <property type="nucleotide sequence ID" value="NZ_JAJEPR010000012.1"/>
</dbReference>
<keyword evidence="3" id="KW-0963">Cytoplasm</keyword>
<dbReference type="Pfam" id="PF17853">
    <property type="entry name" value="GGDEF_2"/>
    <property type="match status" value="1"/>
</dbReference>
<keyword evidence="5" id="KW-0902">Two-component regulatory system</keyword>
<dbReference type="PRINTS" id="PR00032">
    <property type="entry name" value="HTHARAC"/>
</dbReference>
<dbReference type="GO" id="GO:0005737">
    <property type="term" value="C:cytoplasm"/>
    <property type="evidence" value="ECO:0007669"/>
    <property type="project" value="UniProtKB-SubCell"/>
</dbReference>
<keyword evidence="6" id="KW-0805">Transcription regulation</keyword>
<feature type="domain" description="HTH araC/xylS-type" evidence="11">
    <location>
        <begin position="431"/>
        <end position="530"/>
    </location>
</feature>
<evidence type="ECO:0000259" key="11">
    <source>
        <dbReference type="PROSITE" id="PS01124"/>
    </source>
</evidence>
<dbReference type="InterPro" id="IPR051552">
    <property type="entry name" value="HptR"/>
</dbReference>
<dbReference type="GO" id="GO:0003700">
    <property type="term" value="F:DNA-binding transcription factor activity"/>
    <property type="evidence" value="ECO:0007669"/>
    <property type="project" value="InterPro"/>
</dbReference>